<dbReference type="SUPFAM" id="SSF46894">
    <property type="entry name" value="C-terminal effector domain of the bipartite response regulators"/>
    <property type="match status" value="1"/>
</dbReference>
<dbReference type="SMART" id="SM00421">
    <property type="entry name" value="HTH_LUXR"/>
    <property type="match status" value="1"/>
</dbReference>
<accession>A0A1G6W4R5</accession>
<dbReference type="InterPro" id="IPR000792">
    <property type="entry name" value="Tscrpt_reg_LuxR_C"/>
</dbReference>
<sequence length="873" mass="94432">MISSPFPTTPFPPVRVGPRLPRTYVPRASFWAQLDEATRGPVTLVVAPAGAGKTLGVGGWLDRRAAPARWVTADVSWDSGRFRSLLAPGSPGLLVVDDAHLLPPSAVGLIDERLSQDPESLRVLLLSRWDLRLRRLVPELLGHLTVLRGDVLRLDEPESAAMVAAHARTQDPEVVATIGAHAQGWCAAVVLMSRAVATAPDPAAAARRYAGIDARVADRVASEVFSALRPPERHLLLCVAPEGEVSVSTARHLSHDPRAGEILDDLETTGLLVTRVGSDDGSDRRRPGWSDEHDPRYRIHPLLAEVIRRRMAAGGVDVAQARSTVVRAVGLDIERGETARAFDRLVAVHEHGRAADLLAAEGVTMVMRGQGDAVARFVRAHPDVVADHPGTWFPIAVERWVGSDVESARHWMDRVLRAETPGPGAARNVCGRVACLRLMRARLGLEPLGPAVEHAREVVRASQRDGLNDDVMPQLLTELGITQNWTGDLVRAQADLSTAIGLCRSRELPVLAISAATHLAMTEYMAGRERSGRQVATEAVGMLGDALPWRPRFACDRAGLVLLLTELVDVPWTQEPIDVPDTPPPAHTADLCTRFWMRVRDARLALRAGSVSRAEQILETPLDLPVGIDQLPEHLRVVTLVERAFLAALATDGDTIKACEQDLVALAATREAALAAGLRADLDGDLRRAASLFATAASGVGRSQPPVRELALVCEAQTLDALGDRDLALRRLQEAASATDVRRNAVPFLGWTRHGTPVAPLLRQLAEQPVSPWVRELADAAGSRTDAVAVYATTTATPQERERIIGDRVLPVLSPRERDVLHELARGSTYADIAVNLFVSENTVKTHVSSLYSKLAANRRSEALAVARSLHLL</sequence>
<dbReference type="Proteomes" id="UP000199034">
    <property type="component" value="Unassembled WGS sequence"/>
</dbReference>
<proteinExistence type="predicted"/>
<dbReference type="PROSITE" id="PS50043">
    <property type="entry name" value="HTH_LUXR_2"/>
    <property type="match status" value="1"/>
</dbReference>
<name>A0A1G6W4R5_9ACTN</name>
<dbReference type="EMBL" id="FMZM01000009">
    <property type="protein sequence ID" value="SDD60217.1"/>
    <property type="molecule type" value="Genomic_DNA"/>
</dbReference>
<dbReference type="CDD" id="cd06170">
    <property type="entry name" value="LuxR_C_like"/>
    <property type="match status" value="1"/>
</dbReference>
<dbReference type="Gene3D" id="1.10.10.10">
    <property type="entry name" value="Winged helix-like DNA-binding domain superfamily/Winged helix DNA-binding domain"/>
    <property type="match status" value="1"/>
</dbReference>
<evidence type="ECO:0000256" key="1">
    <source>
        <dbReference type="ARBA" id="ARBA00023015"/>
    </source>
</evidence>
<keyword evidence="2" id="KW-0238">DNA-binding</keyword>
<dbReference type="InterPro" id="IPR016032">
    <property type="entry name" value="Sig_transdc_resp-reg_C-effctor"/>
</dbReference>
<dbReference type="Pfam" id="PF00196">
    <property type="entry name" value="GerE"/>
    <property type="match status" value="1"/>
</dbReference>
<dbReference type="PANTHER" id="PTHR44688:SF16">
    <property type="entry name" value="DNA-BINDING TRANSCRIPTIONAL ACTIVATOR DEVR_DOSR"/>
    <property type="match status" value="1"/>
</dbReference>
<dbReference type="PROSITE" id="PS00622">
    <property type="entry name" value="HTH_LUXR_1"/>
    <property type="match status" value="1"/>
</dbReference>
<dbReference type="SUPFAM" id="SSF52540">
    <property type="entry name" value="P-loop containing nucleoside triphosphate hydrolases"/>
    <property type="match status" value="1"/>
</dbReference>
<dbReference type="InterPro" id="IPR036388">
    <property type="entry name" value="WH-like_DNA-bd_sf"/>
</dbReference>
<dbReference type="Pfam" id="PF25873">
    <property type="entry name" value="WHD_MalT"/>
    <property type="match status" value="1"/>
</dbReference>
<dbReference type="InterPro" id="IPR027417">
    <property type="entry name" value="P-loop_NTPase"/>
</dbReference>
<keyword evidence="1" id="KW-0805">Transcription regulation</keyword>
<dbReference type="PANTHER" id="PTHR44688">
    <property type="entry name" value="DNA-BINDING TRANSCRIPTIONAL ACTIVATOR DEVR_DOSR"/>
    <property type="match status" value="1"/>
</dbReference>
<dbReference type="RefSeq" id="WP_090858863.1">
    <property type="nucleotide sequence ID" value="NZ_FMZM01000009.1"/>
</dbReference>
<gene>
    <name evidence="4" type="ORF">SAMN05421872_109151</name>
</gene>
<organism evidence="4 5">
    <name type="scientific">Nocardioides lianchengensis</name>
    <dbReference type="NCBI Taxonomy" id="1045774"/>
    <lineage>
        <taxon>Bacteria</taxon>
        <taxon>Bacillati</taxon>
        <taxon>Actinomycetota</taxon>
        <taxon>Actinomycetes</taxon>
        <taxon>Propionibacteriales</taxon>
        <taxon>Nocardioidaceae</taxon>
        <taxon>Nocardioides</taxon>
    </lineage>
</organism>
<protein>
    <submittedName>
        <fullName evidence="4">Regulatory protein, luxR family</fullName>
    </submittedName>
</protein>
<dbReference type="AlphaFoldDB" id="A0A1G6W4R5"/>
<reference evidence="4 5" key="1">
    <citation type="submission" date="2016-10" db="EMBL/GenBank/DDBJ databases">
        <authorList>
            <person name="de Groot N.N."/>
        </authorList>
    </citation>
    <scope>NUCLEOTIDE SEQUENCE [LARGE SCALE GENOMIC DNA]</scope>
    <source>
        <strain evidence="4 5">CGMCC 4.6858</strain>
    </source>
</reference>
<evidence type="ECO:0000256" key="3">
    <source>
        <dbReference type="ARBA" id="ARBA00023163"/>
    </source>
</evidence>
<dbReference type="GO" id="GO:0003677">
    <property type="term" value="F:DNA binding"/>
    <property type="evidence" value="ECO:0007669"/>
    <property type="project" value="UniProtKB-KW"/>
</dbReference>
<dbReference type="GO" id="GO:0006355">
    <property type="term" value="P:regulation of DNA-templated transcription"/>
    <property type="evidence" value="ECO:0007669"/>
    <property type="project" value="InterPro"/>
</dbReference>
<dbReference type="OrthoDB" id="3174898at2"/>
<evidence type="ECO:0000313" key="5">
    <source>
        <dbReference type="Proteomes" id="UP000199034"/>
    </source>
</evidence>
<evidence type="ECO:0000313" key="4">
    <source>
        <dbReference type="EMBL" id="SDD60217.1"/>
    </source>
</evidence>
<dbReference type="InterPro" id="IPR059106">
    <property type="entry name" value="WHD_MalT"/>
</dbReference>
<keyword evidence="3" id="KW-0804">Transcription</keyword>
<dbReference type="STRING" id="1045774.SAMN05421872_109151"/>
<evidence type="ECO:0000256" key="2">
    <source>
        <dbReference type="ARBA" id="ARBA00023125"/>
    </source>
</evidence>
<keyword evidence="5" id="KW-1185">Reference proteome</keyword>
<dbReference type="PRINTS" id="PR00038">
    <property type="entry name" value="HTHLUXR"/>
</dbReference>